<comment type="caution">
    <text evidence="1">The sequence shown here is derived from an EMBL/GenBank/DDBJ whole genome shotgun (WGS) entry which is preliminary data.</text>
</comment>
<evidence type="ECO:0000313" key="1">
    <source>
        <dbReference type="EMBL" id="KAE9584734.1"/>
    </source>
</evidence>
<reference evidence="2" key="1">
    <citation type="journal article" date="2020" name="Nat. Commun.">
        <title>Genome sequence of the cluster root forming white lupin.</title>
        <authorList>
            <person name="Hufnagel B."/>
            <person name="Marques A."/>
            <person name="Soriano A."/>
            <person name="Marques L."/>
            <person name="Divol F."/>
            <person name="Doumas P."/>
            <person name="Sallet E."/>
            <person name="Mancinotti D."/>
            <person name="Carrere S."/>
            <person name="Marande W."/>
            <person name="Arribat S."/>
            <person name="Keller J."/>
            <person name="Huneau C."/>
            <person name="Blein T."/>
            <person name="Aime D."/>
            <person name="Laguerre M."/>
            <person name="Taylor J."/>
            <person name="Schubert V."/>
            <person name="Nelson M."/>
            <person name="Geu-Flores F."/>
            <person name="Crespi M."/>
            <person name="Gallardo-Guerrero K."/>
            <person name="Delaux P.-M."/>
            <person name="Salse J."/>
            <person name="Berges H."/>
            <person name="Guyot R."/>
            <person name="Gouzy J."/>
            <person name="Peret B."/>
        </authorList>
    </citation>
    <scope>NUCLEOTIDE SEQUENCE [LARGE SCALE GENOMIC DNA]</scope>
    <source>
        <strain evidence="2">cv. Amiga</strain>
    </source>
</reference>
<dbReference type="Proteomes" id="UP000447434">
    <property type="component" value="Chromosome 25"/>
</dbReference>
<gene>
    <name evidence="1" type="ORF">Lalb_Chr25g0281301</name>
</gene>
<evidence type="ECO:0000313" key="2">
    <source>
        <dbReference type="Proteomes" id="UP000447434"/>
    </source>
</evidence>
<dbReference type="EMBL" id="WOCE01000025">
    <property type="protein sequence ID" value="KAE9584734.1"/>
    <property type="molecule type" value="Genomic_DNA"/>
</dbReference>
<sequence>MHDSPNKGIYRGRGYKGGNYARGSMINGGRGQSWRGYISKICSYCNIFGQTIDVCYIKHGFPLIIRNLVM</sequence>
<protein>
    <submittedName>
        <fullName evidence="1">Uncharacterized protein</fullName>
    </submittedName>
</protein>
<accession>A0A6A4NBA2</accession>
<keyword evidence="2" id="KW-1185">Reference proteome</keyword>
<dbReference type="AlphaFoldDB" id="A0A6A4NBA2"/>
<organism evidence="1 2">
    <name type="scientific">Lupinus albus</name>
    <name type="common">White lupine</name>
    <name type="synonym">Lupinus termis</name>
    <dbReference type="NCBI Taxonomy" id="3870"/>
    <lineage>
        <taxon>Eukaryota</taxon>
        <taxon>Viridiplantae</taxon>
        <taxon>Streptophyta</taxon>
        <taxon>Embryophyta</taxon>
        <taxon>Tracheophyta</taxon>
        <taxon>Spermatophyta</taxon>
        <taxon>Magnoliopsida</taxon>
        <taxon>eudicotyledons</taxon>
        <taxon>Gunneridae</taxon>
        <taxon>Pentapetalae</taxon>
        <taxon>rosids</taxon>
        <taxon>fabids</taxon>
        <taxon>Fabales</taxon>
        <taxon>Fabaceae</taxon>
        <taxon>Papilionoideae</taxon>
        <taxon>50 kb inversion clade</taxon>
        <taxon>genistoids sensu lato</taxon>
        <taxon>core genistoids</taxon>
        <taxon>Genisteae</taxon>
        <taxon>Lupinus</taxon>
    </lineage>
</organism>
<name>A0A6A4NBA2_LUPAL</name>
<proteinExistence type="predicted"/>